<dbReference type="EMBL" id="KQ248549">
    <property type="protein sequence ID" value="KNC71558.1"/>
    <property type="molecule type" value="Genomic_DNA"/>
</dbReference>
<sequence>MHDVDGNAIASDGENQPFKSNADTDIPSINHRETATSDGTPRSSIGSENTTTPTEAFSALGLKPVSSGTENEGESSPSLLRKRCSLPFPRLPALPSRPTMSSLRLSR</sequence>
<feature type="region of interest" description="Disordered" evidence="1">
    <location>
        <begin position="1"/>
        <end position="107"/>
    </location>
</feature>
<feature type="compositionally biased region" description="Polar residues" evidence="1">
    <location>
        <begin position="66"/>
        <end position="78"/>
    </location>
</feature>
<dbReference type="RefSeq" id="XP_014145460.1">
    <property type="nucleotide sequence ID" value="XM_014289985.1"/>
</dbReference>
<protein>
    <submittedName>
        <fullName evidence="2">Uncharacterized protein</fullName>
    </submittedName>
</protein>
<proteinExistence type="predicted"/>
<gene>
    <name evidence="2" type="ORF">SARC_15903</name>
</gene>
<dbReference type="Proteomes" id="UP000054560">
    <property type="component" value="Unassembled WGS sequence"/>
</dbReference>
<feature type="compositionally biased region" description="Polar residues" evidence="1">
    <location>
        <begin position="98"/>
        <end position="107"/>
    </location>
</feature>
<evidence type="ECO:0000256" key="1">
    <source>
        <dbReference type="SAM" id="MobiDB-lite"/>
    </source>
</evidence>
<dbReference type="GeneID" id="25916407"/>
<accession>A0A0L0F5X1</accession>
<dbReference type="AlphaFoldDB" id="A0A0L0F5X1"/>
<evidence type="ECO:0000313" key="2">
    <source>
        <dbReference type="EMBL" id="KNC71558.1"/>
    </source>
</evidence>
<evidence type="ECO:0000313" key="3">
    <source>
        <dbReference type="Proteomes" id="UP000054560"/>
    </source>
</evidence>
<feature type="compositionally biased region" description="Polar residues" evidence="1">
    <location>
        <begin position="36"/>
        <end position="55"/>
    </location>
</feature>
<feature type="non-terminal residue" evidence="2">
    <location>
        <position position="1"/>
    </location>
</feature>
<keyword evidence="3" id="KW-1185">Reference proteome</keyword>
<feature type="compositionally biased region" description="Polar residues" evidence="1">
    <location>
        <begin position="13"/>
        <end position="23"/>
    </location>
</feature>
<organism evidence="2 3">
    <name type="scientific">Sphaeroforma arctica JP610</name>
    <dbReference type="NCBI Taxonomy" id="667725"/>
    <lineage>
        <taxon>Eukaryota</taxon>
        <taxon>Ichthyosporea</taxon>
        <taxon>Ichthyophonida</taxon>
        <taxon>Sphaeroforma</taxon>
    </lineage>
</organism>
<name>A0A0L0F5X1_9EUKA</name>
<reference evidence="2 3" key="1">
    <citation type="submission" date="2011-02" db="EMBL/GenBank/DDBJ databases">
        <title>The Genome Sequence of Sphaeroforma arctica JP610.</title>
        <authorList>
            <consortium name="The Broad Institute Genome Sequencing Platform"/>
            <person name="Russ C."/>
            <person name="Cuomo C."/>
            <person name="Young S.K."/>
            <person name="Zeng Q."/>
            <person name="Gargeya S."/>
            <person name="Alvarado L."/>
            <person name="Berlin A."/>
            <person name="Chapman S.B."/>
            <person name="Chen Z."/>
            <person name="Freedman E."/>
            <person name="Gellesch M."/>
            <person name="Goldberg J."/>
            <person name="Griggs A."/>
            <person name="Gujja S."/>
            <person name="Heilman E."/>
            <person name="Heiman D."/>
            <person name="Howarth C."/>
            <person name="Mehta T."/>
            <person name="Neiman D."/>
            <person name="Pearson M."/>
            <person name="Roberts A."/>
            <person name="Saif S."/>
            <person name="Shea T."/>
            <person name="Shenoy N."/>
            <person name="Sisk P."/>
            <person name="Stolte C."/>
            <person name="Sykes S."/>
            <person name="White J."/>
            <person name="Yandava C."/>
            <person name="Burger G."/>
            <person name="Gray M.W."/>
            <person name="Holland P.W.H."/>
            <person name="King N."/>
            <person name="Lang F.B.F."/>
            <person name="Roger A.J."/>
            <person name="Ruiz-Trillo I."/>
            <person name="Haas B."/>
            <person name="Nusbaum C."/>
            <person name="Birren B."/>
        </authorList>
    </citation>
    <scope>NUCLEOTIDE SEQUENCE [LARGE SCALE GENOMIC DNA]</scope>
    <source>
        <strain evidence="2 3">JP610</strain>
    </source>
</reference>